<dbReference type="Proteomes" id="UP000824048">
    <property type="component" value="Unassembled WGS sequence"/>
</dbReference>
<reference evidence="9" key="2">
    <citation type="submission" date="2021-04" db="EMBL/GenBank/DDBJ databases">
        <authorList>
            <person name="Gilroy R."/>
        </authorList>
    </citation>
    <scope>NUCLEOTIDE SEQUENCE</scope>
    <source>
        <strain evidence="9">ChiSxjej1B13-11774</strain>
    </source>
</reference>
<comment type="caution">
    <text evidence="9">The sequence shown here is derived from an EMBL/GenBank/DDBJ whole genome shotgun (WGS) entry which is preliminary data.</text>
</comment>
<dbReference type="PANTHER" id="PTHR43005:SF1">
    <property type="entry name" value="SPERMIDINE_PUTRESCINE TRANSPORT SYSTEM PERMEASE PROTEIN"/>
    <property type="match status" value="1"/>
</dbReference>
<evidence type="ECO:0000259" key="8">
    <source>
        <dbReference type="PROSITE" id="PS50928"/>
    </source>
</evidence>
<keyword evidence="2 7" id="KW-0813">Transport</keyword>
<dbReference type="CDD" id="cd06261">
    <property type="entry name" value="TM_PBP2"/>
    <property type="match status" value="1"/>
</dbReference>
<dbReference type="InterPro" id="IPR000515">
    <property type="entry name" value="MetI-like"/>
</dbReference>
<dbReference type="GO" id="GO:0005886">
    <property type="term" value="C:plasma membrane"/>
    <property type="evidence" value="ECO:0007669"/>
    <property type="project" value="UniProtKB-SubCell"/>
</dbReference>
<evidence type="ECO:0000256" key="4">
    <source>
        <dbReference type="ARBA" id="ARBA00022692"/>
    </source>
</evidence>
<name>A0A9D2EQ54_9FIRM</name>
<feature type="transmembrane region" description="Helical" evidence="7">
    <location>
        <begin position="142"/>
        <end position="163"/>
    </location>
</feature>
<feature type="transmembrane region" description="Helical" evidence="7">
    <location>
        <begin position="249"/>
        <end position="270"/>
    </location>
</feature>
<dbReference type="InterPro" id="IPR035906">
    <property type="entry name" value="MetI-like_sf"/>
</dbReference>
<evidence type="ECO:0000256" key="3">
    <source>
        <dbReference type="ARBA" id="ARBA00022475"/>
    </source>
</evidence>
<dbReference type="PANTHER" id="PTHR43005">
    <property type="entry name" value="BLR7065 PROTEIN"/>
    <property type="match status" value="1"/>
</dbReference>
<evidence type="ECO:0000256" key="5">
    <source>
        <dbReference type="ARBA" id="ARBA00022989"/>
    </source>
</evidence>
<reference evidence="9" key="1">
    <citation type="journal article" date="2021" name="PeerJ">
        <title>Extensive microbial diversity within the chicken gut microbiome revealed by metagenomics and culture.</title>
        <authorList>
            <person name="Gilroy R."/>
            <person name="Ravi A."/>
            <person name="Getino M."/>
            <person name="Pursley I."/>
            <person name="Horton D.L."/>
            <person name="Alikhan N.F."/>
            <person name="Baker D."/>
            <person name="Gharbi K."/>
            <person name="Hall N."/>
            <person name="Watson M."/>
            <person name="Adriaenssens E.M."/>
            <person name="Foster-Nyarko E."/>
            <person name="Jarju S."/>
            <person name="Secka A."/>
            <person name="Antonio M."/>
            <person name="Oren A."/>
            <person name="Chaudhuri R.R."/>
            <person name="La Ragione R."/>
            <person name="Hildebrand F."/>
            <person name="Pallen M.J."/>
        </authorList>
    </citation>
    <scope>NUCLEOTIDE SEQUENCE</scope>
    <source>
        <strain evidence="9">ChiSxjej1B13-11774</strain>
    </source>
</reference>
<gene>
    <name evidence="9" type="ORF">H9811_04400</name>
</gene>
<sequence>MLVVLCLLVYPLGSTLLYSFTNKTLIKTTYSFKGLENYIKILSDPDFLRAFGTTLVWTFSSLLGQLLVGFTGALALNRINHRITRPIYRICMIIPWAFPSVAIALVWKWMLNGIQGYIPTMLMNLGLSDGMIQFLSDPKLVLPTLVFINIWFGAPMIMVNVYAALQTVPRDQYEAAVIDGANAWQSFIHITVPHIKVVVGLLVVLRTIWVFNNFDIIFMTTAGGPAGRTTTMPIYIYELGWTNKLVGRASAASILLLIFLIAVCLIYFAVITHWEKEDRA</sequence>
<evidence type="ECO:0000256" key="6">
    <source>
        <dbReference type="ARBA" id="ARBA00023136"/>
    </source>
</evidence>
<feature type="transmembrane region" description="Helical" evidence="7">
    <location>
        <begin position="88"/>
        <end position="110"/>
    </location>
</feature>
<feature type="domain" description="ABC transmembrane type-1" evidence="8">
    <location>
        <begin position="51"/>
        <end position="267"/>
    </location>
</feature>
<dbReference type="EMBL" id="DXBP01000029">
    <property type="protein sequence ID" value="HIZ41789.1"/>
    <property type="molecule type" value="Genomic_DNA"/>
</dbReference>
<dbReference type="AlphaFoldDB" id="A0A9D2EQ54"/>
<evidence type="ECO:0000313" key="9">
    <source>
        <dbReference type="EMBL" id="HIZ41789.1"/>
    </source>
</evidence>
<dbReference type="PROSITE" id="PS50928">
    <property type="entry name" value="ABC_TM1"/>
    <property type="match status" value="1"/>
</dbReference>
<dbReference type="SUPFAM" id="SSF161098">
    <property type="entry name" value="MetI-like"/>
    <property type="match status" value="1"/>
</dbReference>
<comment type="similarity">
    <text evidence="7">Belongs to the binding-protein-dependent transport system permease family.</text>
</comment>
<keyword evidence="5 7" id="KW-1133">Transmembrane helix</keyword>
<proteinExistence type="inferred from homology"/>
<feature type="transmembrane region" description="Helical" evidence="7">
    <location>
        <begin position="55"/>
        <end position="76"/>
    </location>
</feature>
<comment type="subcellular location">
    <subcellularLocation>
        <location evidence="1 7">Cell membrane</location>
        <topology evidence="1 7">Multi-pass membrane protein</topology>
    </subcellularLocation>
</comment>
<accession>A0A9D2EQ54</accession>
<dbReference type="Pfam" id="PF00528">
    <property type="entry name" value="BPD_transp_1"/>
    <property type="match status" value="1"/>
</dbReference>
<keyword evidence="6 7" id="KW-0472">Membrane</keyword>
<keyword evidence="4 7" id="KW-0812">Transmembrane</keyword>
<evidence type="ECO:0000256" key="2">
    <source>
        <dbReference type="ARBA" id="ARBA00022448"/>
    </source>
</evidence>
<keyword evidence="3" id="KW-1003">Cell membrane</keyword>
<organism evidence="9 10">
    <name type="scientific">Candidatus Gemmiger excrementigallinarum</name>
    <dbReference type="NCBI Taxonomy" id="2838609"/>
    <lineage>
        <taxon>Bacteria</taxon>
        <taxon>Bacillati</taxon>
        <taxon>Bacillota</taxon>
        <taxon>Clostridia</taxon>
        <taxon>Eubacteriales</taxon>
        <taxon>Gemmiger</taxon>
    </lineage>
</organism>
<protein>
    <submittedName>
        <fullName evidence="9">Sugar ABC transporter permease</fullName>
    </submittedName>
</protein>
<dbReference type="GO" id="GO:0055085">
    <property type="term" value="P:transmembrane transport"/>
    <property type="evidence" value="ECO:0007669"/>
    <property type="project" value="InterPro"/>
</dbReference>
<dbReference type="Gene3D" id="1.10.3720.10">
    <property type="entry name" value="MetI-like"/>
    <property type="match status" value="1"/>
</dbReference>
<evidence type="ECO:0000256" key="7">
    <source>
        <dbReference type="RuleBase" id="RU363032"/>
    </source>
</evidence>
<evidence type="ECO:0000256" key="1">
    <source>
        <dbReference type="ARBA" id="ARBA00004651"/>
    </source>
</evidence>
<evidence type="ECO:0000313" key="10">
    <source>
        <dbReference type="Proteomes" id="UP000824048"/>
    </source>
</evidence>